<feature type="binding site" evidence="6">
    <location>
        <position position="217"/>
    </location>
    <ligand>
        <name>AMP</name>
        <dbReference type="ChEBI" id="CHEBI:456215"/>
    </ligand>
</feature>
<comment type="catalytic activity">
    <reaction evidence="6">
        <text>(6S)-NADPHX + ADP = AMP + phosphate + NADPH + H(+)</text>
        <dbReference type="Rhea" id="RHEA:32235"/>
        <dbReference type="ChEBI" id="CHEBI:15378"/>
        <dbReference type="ChEBI" id="CHEBI:43474"/>
        <dbReference type="ChEBI" id="CHEBI:57783"/>
        <dbReference type="ChEBI" id="CHEBI:64076"/>
        <dbReference type="ChEBI" id="CHEBI:456215"/>
        <dbReference type="ChEBI" id="CHEBI:456216"/>
        <dbReference type="EC" id="4.2.1.136"/>
    </reaction>
</comment>
<evidence type="ECO:0000259" key="7">
    <source>
        <dbReference type="PROSITE" id="PS51383"/>
    </source>
</evidence>
<reference evidence="8 9" key="1">
    <citation type="submission" date="2018-03" db="EMBL/GenBank/DDBJ databases">
        <authorList>
            <person name="Gulvik C.A."/>
        </authorList>
    </citation>
    <scope>NUCLEOTIDE SEQUENCE [LARGE SCALE GENOMIC DNA]</scope>
    <source>
        <strain evidence="8 9">JCM 31581</strain>
    </source>
</reference>
<comment type="similarity">
    <text evidence="6">Belongs to the NnrD/CARKD family.</text>
</comment>
<dbReference type="NCBIfam" id="TIGR00196">
    <property type="entry name" value="yjeF_cterm"/>
    <property type="match status" value="1"/>
</dbReference>
<keyword evidence="9" id="KW-1185">Reference proteome</keyword>
<feature type="binding site" evidence="6">
    <location>
        <position position="218"/>
    </location>
    <ligand>
        <name>(6S)-NADPHX</name>
        <dbReference type="ChEBI" id="CHEBI:64076"/>
    </ligand>
</feature>
<dbReference type="HAMAP" id="MF_01965">
    <property type="entry name" value="NADHX_dehydratase"/>
    <property type="match status" value="1"/>
</dbReference>
<comment type="cofactor">
    <cofactor evidence="6">
        <name>Mg(2+)</name>
        <dbReference type="ChEBI" id="CHEBI:18420"/>
    </cofactor>
</comment>
<keyword evidence="3 6" id="KW-0521">NADP</keyword>
<dbReference type="OrthoDB" id="9806925at2"/>
<dbReference type="EMBL" id="PXZH01000004">
    <property type="protein sequence ID" value="RST88996.1"/>
    <property type="molecule type" value="Genomic_DNA"/>
</dbReference>
<comment type="caution">
    <text evidence="8">The sequence shown here is derived from an EMBL/GenBank/DDBJ whole genome shotgun (WGS) entry which is preliminary data.</text>
</comment>
<evidence type="ECO:0000256" key="5">
    <source>
        <dbReference type="ARBA" id="ARBA00023239"/>
    </source>
</evidence>
<comment type="subunit">
    <text evidence="6">Homotetramer.</text>
</comment>
<dbReference type="Proteomes" id="UP000277864">
    <property type="component" value="Unassembled WGS sequence"/>
</dbReference>
<evidence type="ECO:0000256" key="1">
    <source>
        <dbReference type="ARBA" id="ARBA00022741"/>
    </source>
</evidence>
<feature type="binding site" evidence="6">
    <location>
        <begin position="189"/>
        <end position="193"/>
    </location>
    <ligand>
        <name>AMP</name>
        <dbReference type="ChEBI" id="CHEBI:456215"/>
    </ligand>
</feature>
<organism evidence="8 9">
    <name type="scientific">Vagococcus humatus</name>
    <dbReference type="NCBI Taxonomy" id="1889241"/>
    <lineage>
        <taxon>Bacteria</taxon>
        <taxon>Bacillati</taxon>
        <taxon>Bacillota</taxon>
        <taxon>Bacilli</taxon>
        <taxon>Lactobacillales</taxon>
        <taxon>Enterococcaceae</taxon>
        <taxon>Vagococcus</taxon>
    </lineage>
</organism>
<dbReference type="Pfam" id="PF01256">
    <property type="entry name" value="Carb_kinase"/>
    <property type="match status" value="1"/>
</dbReference>
<dbReference type="AlphaFoldDB" id="A0A3R9YC78"/>
<feature type="binding site" evidence="6">
    <location>
        <position position="155"/>
    </location>
    <ligand>
        <name>(6S)-NADPHX</name>
        <dbReference type="ChEBI" id="CHEBI:64076"/>
    </ligand>
</feature>
<evidence type="ECO:0000313" key="9">
    <source>
        <dbReference type="Proteomes" id="UP000277864"/>
    </source>
</evidence>
<comment type="function">
    <text evidence="6">Catalyzes the dehydration of the S-form of NAD(P)HX at the expense of ADP, which is converted to AMP. Together with NAD(P)HX epimerase, which catalyzes the epimerization of the S- and R-forms, the enzyme allows the repair of both epimers of NAD(P)HX, a damaged form of NAD(P)H that is a result of enzymatic or heat-dependent hydration.</text>
</comment>
<dbReference type="SUPFAM" id="SSF53613">
    <property type="entry name" value="Ribokinase-like"/>
    <property type="match status" value="1"/>
</dbReference>
<dbReference type="RefSeq" id="WP_125943652.1">
    <property type="nucleotide sequence ID" value="NZ_PXZH01000004.1"/>
</dbReference>
<keyword evidence="2 6" id="KW-0067">ATP-binding</keyword>
<sequence length="277" mass="30279">MEKISEHILEKVIRKRAKHSHKGNYGRVCLIGGSEEFGGAIMMAAEACVHTGAGLVTVVTHPHNHSPLHARLPEAMVVDWFKKKRLASLLPEMNVIAIGPGLGTDAYSLELLSLTLQLLSKKQVAIIDGSAITLLAHYPNLLNLCQDKQIILTPHQMEWERISQLPISNQTEELNSQKQKELNMTVVLKKHGTEIYTSDTVYQNISGTPAMATGGMGDTLVGIISGFTAQFPPTTETLLGAVYLHSLLGEKIGQTAYVALPTDIIQQISSEMKKHES</sequence>
<dbReference type="GO" id="GO:0052855">
    <property type="term" value="F:ADP-dependent NAD(P)H-hydrate dehydratase activity"/>
    <property type="evidence" value="ECO:0007669"/>
    <property type="project" value="UniProtKB-UniRule"/>
</dbReference>
<proteinExistence type="inferred from homology"/>
<dbReference type="GO" id="GO:0110051">
    <property type="term" value="P:metabolite repair"/>
    <property type="evidence" value="ECO:0007669"/>
    <property type="project" value="TreeGrafter"/>
</dbReference>
<keyword evidence="5 6" id="KW-0456">Lyase</keyword>
<evidence type="ECO:0000256" key="6">
    <source>
        <dbReference type="HAMAP-Rule" id="MF_01965"/>
    </source>
</evidence>
<dbReference type="GO" id="GO:0005524">
    <property type="term" value="F:ATP binding"/>
    <property type="evidence" value="ECO:0007669"/>
    <property type="project" value="UniProtKB-KW"/>
</dbReference>
<accession>A0A3R9YC78</accession>
<dbReference type="GO" id="GO:0052856">
    <property type="term" value="F:NAD(P)HX epimerase activity"/>
    <property type="evidence" value="ECO:0007669"/>
    <property type="project" value="TreeGrafter"/>
</dbReference>
<dbReference type="Gene3D" id="3.40.1190.20">
    <property type="match status" value="1"/>
</dbReference>
<gene>
    <name evidence="6" type="primary">nnrD</name>
    <name evidence="8" type="ORF">C7P63_08115</name>
</gene>
<feature type="binding site" evidence="6">
    <location>
        <position position="101"/>
    </location>
    <ligand>
        <name>(6S)-NADPHX</name>
        <dbReference type="ChEBI" id="CHEBI:64076"/>
    </ligand>
</feature>
<dbReference type="PROSITE" id="PS01049">
    <property type="entry name" value="YJEF_C_1"/>
    <property type="match status" value="1"/>
</dbReference>
<feature type="binding site" evidence="6">
    <location>
        <position position="40"/>
    </location>
    <ligand>
        <name>(6S)-NADPHX</name>
        <dbReference type="ChEBI" id="CHEBI:64076"/>
    </ligand>
</feature>
<comment type="catalytic activity">
    <reaction evidence="6">
        <text>(6S)-NADHX + ADP = AMP + phosphate + NADH + H(+)</text>
        <dbReference type="Rhea" id="RHEA:32223"/>
        <dbReference type="ChEBI" id="CHEBI:15378"/>
        <dbReference type="ChEBI" id="CHEBI:43474"/>
        <dbReference type="ChEBI" id="CHEBI:57945"/>
        <dbReference type="ChEBI" id="CHEBI:64074"/>
        <dbReference type="ChEBI" id="CHEBI:456215"/>
        <dbReference type="ChEBI" id="CHEBI:456216"/>
        <dbReference type="EC" id="4.2.1.136"/>
    </reaction>
</comment>
<dbReference type="EC" id="4.2.1.136" evidence="6"/>
<dbReference type="InterPro" id="IPR017953">
    <property type="entry name" value="Carbohydrate_kinase_pred_CS"/>
</dbReference>
<evidence type="ECO:0000256" key="4">
    <source>
        <dbReference type="ARBA" id="ARBA00023027"/>
    </source>
</evidence>
<evidence type="ECO:0000313" key="8">
    <source>
        <dbReference type="EMBL" id="RST88996.1"/>
    </source>
</evidence>
<dbReference type="GO" id="GO:0046496">
    <property type="term" value="P:nicotinamide nucleotide metabolic process"/>
    <property type="evidence" value="ECO:0007669"/>
    <property type="project" value="UniProtKB-UniRule"/>
</dbReference>
<evidence type="ECO:0000256" key="2">
    <source>
        <dbReference type="ARBA" id="ARBA00022840"/>
    </source>
</evidence>
<evidence type="ECO:0000256" key="3">
    <source>
        <dbReference type="ARBA" id="ARBA00022857"/>
    </source>
</evidence>
<feature type="domain" description="YjeF C-terminal" evidence="7">
    <location>
        <begin position="5"/>
        <end position="275"/>
    </location>
</feature>
<dbReference type="CDD" id="cd01171">
    <property type="entry name" value="YXKO-related"/>
    <property type="match status" value="1"/>
</dbReference>
<dbReference type="InterPro" id="IPR000631">
    <property type="entry name" value="CARKD"/>
</dbReference>
<dbReference type="InterPro" id="IPR029056">
    <property type="entry name" value="Ribokinase-like"/>
</dbReference>
<protein>
    <recommendedName>
        <fullName evidence="6">ADP-dependent (S)-NAD(P)H-hydrate dehydratase</fullName>
        <ecNumber evidence="6">4.2.1.136</ecNumber>
    </recommendedName>
    <alternativeName>
        <fullName evidence="6">ADP-dependent NAD(P)HX dehydratase</fullName>
    </alternativeName>
</protein>
<keyword evidence="4 6" id="KW-0520">NAD</keyword>
<dbReference type="PROSITE" id="PS51383">
    <property type="entry name" value="YJEF_C_3"/>
    <property type="match status" value="1"/>
</dbReference>
<dbReference type="PANTHER" id="PTHR12592:SF0">
    <property type="entry name" value="ATP-DEPENDENT (S)-NAD(P)H-HYDRATE DEHYDRATASE"/>
    <property type="match status" value="1"/>
</dbReference>
<keyword evidence="1 6" id="KW-0547">Nucleotide-binding</keyword>
<name>A0A3R9YC78_9ENTE</name>
<dbReference type="PANTHER" id="PTHR12592">
    <property type="entry name" value="ATP-DEPENDENT (S)-NAD(P)H-HYDRATE DEHYDRATASE FAMILY MEMBER"/>
    <property type="match status" value="1"/>
</dbReference>